<comment type="caution">
    <text evidence="1">The sequence shown here is derived from an EMBL/GenBank/DDBJ whole genome shotgun (WGS) entry which is preliminary data.</text>
</comment>
<protein>
    <submittedName>
        <fullName evidence="1">Uncharacterized protein</fullName>
    </submittedName>
</protein>
<name>A0ABP7EMN7_9MICO</name>
<evidence type="ECO:0000313" key="1">
    <source>
        <dbReference type="EMBL" id="GAA3721445.1"/>
    </source>
</evidence>
<keyword evidence="2" id="KW-1185">Reference proteome</keyword>
<proteinExistence type="predicted"/>
<gene>
    <name evidence="1" type="ORF">GCM10022399_42260</name>
</gene>
<reference evidence="2" key="1">
    <citation type="journal article" date="2019" name="Int. J. Syst. Evol. Microbiol.">
        <title>The Global Catalogue of Microorganisms (GCM) 10K type strain sequencing project: providing services to taxonomists for standard genome sequencing and annotation.</title>
        <authorList>
            <consortium name="The Broad Institute Genomics Platform"/>
            <consortium name="The Broad Institute Genome Sequencing Center for Infectious Disease"/>
            <person name="Wu L."/>
            <person name="Ma J."/>
        </authorList>
    </citation>
    <scope>NUCLEOTIDE SEQUENCE [LARGE SCALE GENOMIC DNA]</scope>
    <source>
        <strain evidence="2">JCM 17125</strain>
    </source>
</reference>
<dbReference type="Proteomes" id="UP001501468">
    <property type="component" value="Unassembled WGS sequence"/>
</dbReference>
<dbReference type="EMBL" id="BAABDC010000013">
    <property type="protein sequence ID" value="GAA3721445.1"/>
    <property type="molecule type" value="Genomic_DNA"/>
</dbReference>
<accession>A0ABP7EMN7</accession>
<sequence>MDLPRLLSGVAVVSNGDCPLGSSVTGRVVTPVDLMRDPIAATTAPPSRLVVTSAKLCAF</sequence>
<organism evidence="1 2">
    <name type="scientific">Terrabacter ginsenosidimutans</name>
    <dbReference type="NCBI Taxonomy" id="490575"/>
    <lineage>
        <taxon>Bacteria</taxon>
        <taxon>Bacillati</taxon>
        <taxon>Actinomycetota</taxon>
        <taxon>Actinomycetes</taxon>
        <taxon>Micrococcales</taxon>
        <taxon>Intrasporangiaceae</taxon>
        <taxon>Terrabacter</taxon>
    </lineage>
</organism>
<evidence type="ECO:0000313" key="2">
    <source>
        <dbReference type="Proteomes" id="UP001501468"/>
    </source>
</evidence>